<evidence type="ECO:0000313" key="1">
    <source>
        <dbReference type="EMBL" id="GEC62488.1"/>
    </source>
</evidence>
<name>A0ABQ0SBB7_NOVHA</name>
<dbReference type="EMBL" id="BJNN01000027">
    <property type="protein sequence ID" value="GEC62488.1"/>
    <property type="molecule type" value="Genomic_DNA"/>
</dbReference>
<protein>
    <submittedName>
        <fullName evidence="1">Uncharacterized protein</fullName>
    </submittedName>
</protein>
<dbReference type="Proteomes" id="UP000319478">
    <property type="component" value="Unassembled WGS sequence"/>
</dbReference>
<sequence>MRYAHLVMDAHQSAATIKEKGDMYQFTDMLFAKTNILMGQLKHEIGRAAGSRNLQARGIAQKRRGRRHTERVDRIHQAILEQGGAYDLGRDRRAHLIRFQ</sequence>
<proteinExistence type="predicted"/>
<evidence type="ECO:0000313" key="2">
    <source>
        <dbReference type="Proteomes" id="UP000319478"/>
    </source>
</evidence>
<keyword evidence="2" id="KW-1185">Reference proteome</keyword>
<comment type="caution">
    <text evidence="1">The sequence shown here is derived from an EMBL/GenBank/DDBJ whole genome shotgun (WGS) entry which is preliminary data.</text>
</comment>
<accession>A0ABQ0SBB7</accession>
<reference evidence="1 2" key="1">
    <citation type="submission" date="2019-06" db="EMBL/GenBank/DDBJ databases">
        <title>Whole genome shotgun sequence of Komagataeibacter hansenii NBRC 14820.</title>
        <authorList>
            <person name="Hosoyama A."/>
            <person name="Uohara A."/>
            <person name="Ohji S."/>
            <person name="Ichikawa N."/>
        </authorList>
    </citation>
    <scope>NUCLEOTIDE SEQUENCE [LARGE SCALE GENOMIC DNA]</scope>
    <source>
        <strain evidence="1 2">NBRC 14820</strain>
    </source>
</reference>
<organism evidence="1 2">
    <name type="scientific">Novacetimonas hansenii</name>
    <name type="common">Komagataeibacter hansenii</name>
    <dbReference type="NCBI Taxonomy" id="436"/>
    <lineage>
        <taxon>Bacteria</taxon>
        <taxon>Pseudomonadati</taxon>
        <taxon>Pseudomonadota</taxon>
        <taxon>Alphaproteobacteria</taxon>
        <taxon>Acetobacterales</taxon>
        <taxon>Acetobacteraceae</taxon>
        <taxon>Novacetimonas</taxon>
    </lineage>
</organism>
<gene>
    <name evidence="1" type="ORF">GHA01_03370</name>
</gene>